<gene>
    <name evidence="1" type="ORF">EYC84_008337</name>
</gene>
<name>A0A5M9JGV5_MONFR</name>
<reference evidence="1 2" key="1">
    <citation type="submission" date="2019-06" db="EMBL/GenBank/DDBJ databases">
        <title>Genome Sequence of the Brown Rot Fungal Pathogen Monilinia fructicola.</title>
        <authorList>
            <person name="De Miccolis Angelini R.M."/>
            <person name="Landi L."/>
            <person name="Abate D."/>
            <person name="Pollastro S."/>
            <person name="Romanazzi G."/>
            <person name="Faretra F."/>
        </authorList>
    </citation>
    <scope>NUCLEOTIDE SEQUENCE [LARGE SCALE GENOMIC DNA]</scope>
    <source>
        <strain evidence="1 2">Mfrc123</strain>
    </source>
</reference>
<dbReference type="Proteomes" id="UP000322873">
    <property type="component" value="Unassembled WGS sequence"/>
</dbReference>
<protein>
    <submittedName>
        <fullName evidence="1">Uncharacterized protein</fullName>
    </submittedName>
</protein>
<accession>A0A5M9JGV5</accession>
<organism evidence="1 2">
    <name type="scientific">Monilinia fructicola</name>
    <name type="common">Brown rot fungus</name>
    <name type="synonym">Ciboria fructicola</name>
    <dbReference type="NCBI Taxonomy" id="38448"/>
    <lineage>
        <taxon>Eukaryota</taxon>
        <taxon>Fungi</taxon>
        <taxon>Dikarya</taxon>
        <taxon>Ascomycota</taxon>
        <taxon>Pezizomycotina</taxon>
        <taxon>Leotiomycetes</taxon>
        <taxon>Helotiales</taxon>
        <taxon>Sclerotiniaceae</taxon>
        <taxon>Monilinia</taxon>
    </lineage>
</organism>
<dbReference type="AlphaFoldDB" id="A0A5M9JGV5"/>
<keyword evidence="2" id="KW-1185">Reference proteome</keyword>
<evidence type="ECO:0000313" key="2">
    <source>
        <dbReference type="Proteomes" id="UP000322873"/>
    </source>
</evidence>
<proteinExistence type="predicted"/>
<evidence type="ECO:0000313" key="1">
    <source>
        <dbReference type="EMBL" id="KAA8567890.1"/>
    </source>
</evidence>
<sequence>MYRLNTPYHTPANQSTRPPCPLCSQLNTKTDMTSVKTSPNQNQFPNCTTQVRRHVPNWCPAATTERAKRTYIPRGSAKMVPWLDNPDSEGYIKVCWQTATSMNAQHGYVSENIE</sequence>
<comment type="caution">
    <text evidence="1">The sequence shown here is derived from an EMBL/GenBank/DDBJ whole genome shotgun (WGS) entry which is preliminary data.</text>
</comment>
<dbReference type="EMBL" id="VICG01000010">
    <property type="protein sequence ID" value="KAA8567890.1"/>
    <property type="molecule type" value="Genomic_DNA"/>
</dbReference>